<proteinExistence type="predicted"/>
<accession>A0A7S1VAR6</accession>
<dbReference type="AlphaFoldDB" id="A0A7S1VAR6"/>
<name>A0A7S1VAR6_9EUKA</name>
<keyword evidence="1" id="KW-0472">Membrane</keyword>
<organism evidence="2">
    <name type="scientific">Sexangularia sp. CB-2014</name>
    <dbReference type="NCBI Taxonomy" id="1486929"/>
    <lineage>
        <taxon>Eukaryota</taxon>
        <taxon>Amoebozoa</taxon>
        <taxon>Tubulinea</taxon>
        <taxon>Elardia</taxon>
        <taxon>Arcellinida</taxon>
        <taxon>Arcellinida incertae sedis</taxon>
        <taxon>Sexangularia</taxon>
    </lineage>
</organism>
<dbReference type="EMBL" id="HBGL01004512">
    <property type="protein sequence ID" value="CAD9291836.1"/>
    <property type="molecule type" value="Transcribed_RNA"/>
</dbReference>
<evidence type="ECO:0000256" key="1">
    <source>
        <dbReference type="SAM" id="Phobius"/>
    </source>
</evidence>
<gene>
    <name evidence="2" type="ORF">SSP0437_LOCUS3486</name>
</gene>
<feature type="transmembrane region" description="Helical" evidence="1">
    <location>
        <begin position="77"/>
        <end position="95"/>
    </location>
</feature>
<keyword evidence="1" id="KW-0812">Transmembrane</keyword>
<sequence>MHVAPLIPLSYDSTLVHLLTILTALTFILIHGGIIYDGVSGTPAYGGERVNIAGQPGHIRPVTIAKGVIHQQYSVEGLSAALFATVGALAIAGAASTASPRTARRGTVALASLVGLLLSLVLLSIYFEHKIPGHGTYT</sequence>
<keyword evidence="1" id="KW-1133">Transmembrane helix</keyword>
<protein>
    <submittedName>
        <fullName evidence="2">Uncharacterized protein</fullName>
    </submittedName>
</protein>
<feature type="transmembrane region" description="Helical" evidence="1">
    <location>
        <begin position="107"/>
        <end position="127"/>
    </location>
</feature>
<feature type="transmembrane region" description="Helical" evidence="1">
    <location>
        <begin position="15"/>
        <end position="36"/>
    </location>
</feature>
<reference evidence="2" key="1">
    <citation type="submission" date="2021-01" db="EMBL/GenBank/DDBJ databases">
        <authorList>
            <person name="Corre E."/>
            <person name="Pelletier E."/>
            <person name="Niang G."/>
            <person name="Scheremetjew M."/>
            <person name="Finn R."/>
            <person name="Kale V."/>
            <person name="Holt S."/>
            <person name="Cochrane G."/>
            <person name="Meng A."/>
            <person name="Brown T."/>
            <person name="Cohen L."/>
        </authorList>
    </citation>
    <scope>NUCLEOTIDE SEQUENCE</scope>
    <source>
        <strain evidence="2">ATCC 50979</strain>
    </source>
</reference>
<evidence type="ECO:0000313" key="2">
    <source>
        <dbReference type="EMBL" id="CAD9291836.1"/>
    </source>
</evidence>